<dbReference type="RefSeq" id="WP_085366008.1">
    <property type="nucleotide sequence ID" value="NZ_CAUJPZ010000012.1"/>
</dbReference>
<proteinExistence type="predicted"/>
<reference evidence="2" key="1">
    <citation type="submission" date="2017-01" db="EMBL/GenBank/DDBJ databases">
        <authorList>
            <person name="Wolfgang W.J."/>
            <person name="Cole J."/>
            <person name="Wroblewski D."/>
            <person name="Mcginnis J."/>
            <person name="Musser K.A."/>
        </authorList>
    </citation>
    <scope>NUCLEOTIDE SEQUENCE [LARGE SCALE GENOMIC DNA]</scope>
    <source>
        <strain evidence="2">DSM 19151</strain>
    </source>
</reference>
<evidence type="ECO:0008006" key="3">
    <source>
        <dbReference type="Google" id="ProtNLM"/>
    </source>
</evidence>
<protein>
    <recommendedName>
        <fullName evidence="3">DUF1508 domain-containing protein</fullName>
    </recommendedName>
</protein>
<evidence type="ECO:0000313" key="2">
    <source>
        <dbReference type="Proteomes" id="UP000193118"/>
    </source>
</evidence>
<comment type="caution">
    <text evidence="1">The sequence shown here is derived from an EMBL/GenBank/DDBJ whole genome shotgun (WGS) entry which is preliminary data.</text>
</comment>
<name>A0A1X3D9X6_9NEIS</name>
<accession>A0A1X3D9X6</accession>
<organism evidence="1 2">
    <name type="scientific">Neisseria dentiae</name>
    <dbReference type="NCBI Taxonomy" id="194197"/>
    <lineage>
        <taxon>Bacteria</taxon>
        <taxon>Pseudomonadati</taxon>
        <taxon>Pseudomonadota</taxon>
        <taxon>Betaproteobacteria</taxon>
        <taxon>Neisseriales</taxon>
        <taxon>Neisseriaceae</taxon>
        <taxon>Neisseria</taxon>
    </lineage>
</organism>
<gene>
    <name evidence="1" type="ORF">BWD09_07145</name>
</gene>
<evidence type="ECO:0000313" key="1">
    <source>
        <dbReference type="EMBL" id="OSI16531.1"/>
    </source>
</evidence>
<dbReference type="GeneID" id="94580945"/>
<dbReference type="AlphaFoldDB" id="A0A1X3D9X6"/>
<dbReference type="Proteomes" id="UP000193118">
    <property type="component" value="Unassembled WGS sequence"/>
</dbReference>
<keyword evidence="2" id="KW-1185">Reference proteome</keyword>
<sequence length="72" mass="8171">MQTVLTVQVRSNFTEWRPFTIAKIGKSQRTYFLKDMDGSIILKSANLQKIADAARHYGRTLGYQDSAFAESV</sequence>
<dbReference type="EMBL" id="MTBO01000015">
    <property type="protein sequence ID" value="OSI16531.1"/>
    <property type="molecule type" value="Genomic_DNA"/>
</dbReference>